<dbReference type="Pfam" id="PF10431">
    <property type="entry name" value="ClpB_D2-small"/>
    <property type="match status" value="1"/>
</dbReference>
<keyword evidence="6" id="KW-0812">Transmembrane</keyword>
<dbReference type="InterPro" id="IPR001270">
    <property type="entry name" value="ClpA/B"/>
</dbReference>
<dbReference type="PANTHER" id="PTHR11638">
    <property type="entry name" value="ATP-DEPENDENT CLP PROTEASE"/>
    <property type="match status" value="1"/>
</dbReference>
<dbReference type="InterPro" id="IPR019489">
    <property type="entry name" value="Clp_ATPase_C"/>
</dbReference>
<dbReference type="AlphaFoldDB" id="A0A0G1PN82"/>
<accession>A0A0G1PN82</accession>
<dbReference type="SMART" id="SM01086">
    <property type="entry name" value="ClpB_D2-small"/>
    <property type="match status" value="1"/>
</dbReference>
<dbReference type="InterPro" id="IPR004176">
    <property type="entry name" value="Clp_R_N"/>
</dbReference>
<evidence type="ECO:0000313" key="8">
    <source>
        <dbReference type="EMBL" id="KKU34206.1"/>
    </source>
</evidence>
<dbReference type="PROSITE" id="PS51903">
    <property type="entry name" value="CLP_R"/>
    <property type="match status" value="1"/>
</dbReference>
<protein>
    <submittedName>
        <fullName evidence="8">ATPase with chaperone activity, ATP-binding subunit</fullName>
    </submittedName>
</protein>
<evidence type="ECO:0000256" key="5">
    <source>
        <dbReference type="PROSITE-ProRule" id="PRU01251"/>
    </source>
</evidence>
<organism evidence="8 9">
    <name type="scientific">Candidatus Uhrbacteria bacterium GW2011_GWF2_46_218</name>
    <dbReference type="NCBI Taxonomy" id="1619001"/>
    <lineage>
        <taxon>Bacteria</taxon>
        <taxon>Candidatus Uhriibacteriota</taxon>
    </lineage>
</organism>
<dbReference type="CDD" id="cd19499">
    <property type="entry name" value="RecA-like_ClpB_Hsp104-like"/>
    <property type="match status" value="1"/>
</dbReference>
<dbReference type="EMBL" id="LCMG01000002">
    <property type="protein sequence ID" value="KKU34206.1"/>
    <property type="molecule type" value="Genomic_DNA"/>
</dbReference>
<keyword evidence="6" id="KW-1133">Transmembrane helix</keyword>
<keyword evidence="6" id="KW-0472">Membrane</keyword>
<dbReference type="InterPro" id="IPR003593">
    <property type="entry name" value="AAA+_ATPase"/>
</dbReference>
<dbReference type="Pfam" id="PF02861">
    <property type="entry name" value="Clp_N"/>
    <property type="match status" value="1"/>
</dbReference>
<evidence type="ECO:0000259" key="7">
    <source>
        <dbReference type="PROSITE" id="PS51903"/>
    </source>
</evidence>
<dbReference type="Pfam" id="PF00004">
    <property type="entry name" value="AAA"/>
    <property type="match status" value="1"/>
</dbReference>
<gene>
    <name evidence="8" type="ORF">UX45_C0002G0003</name>
</gene>
<feature type="transmembrane region" description="Helical" evidence="6">
    <location>
        <begin position="51"/>
        <end position="73"/>
    </location>
</feature>
<dbReference type="InterPro" id="IPR036628">
    <property type="entry name" value="Clp_N_dom_sf"/>
</dbReference>
<dbReference type="InterPro" id="IPR003959">
    <property type="entry name" value="ATPase_AAA_core"/>
</dbReference>
<keyword evidence="4" id="KW-0143">Chaperone</keyword>
<dbReference type="PANTHER" id="PTHR11638:SF18">
    <property type="entry name" value="HEAT SHOCK PROTEIN 104"/>
    <property type="match status" value="1"/>
</dbReference>
<dbReference type="SUPFAM" id="SSF81923">
    <property type="entry name" value="Double Clp-N motif"/>
    <property type="match status" value="1"/>
</dbReference>
<evidence type="ECO:0000256" key="6">
    <source>
        <dbReference type="SAM" id="Phobius"/>
    </source>
</evidence>
<keyword evidence="3 8" id="KW-0067">ATP-binding</keyword>
<dbReference type="Pfam" id="PF07724">
    <property type="entry name" value="AAA_2"/>
    <property type="match status" value="1"/>
</dbReference>
<proteinExistence type="predicted"/>
<evidence type="ECO:0000256" key="2">
    <source>
        <dbReference type="ARBA" id="ARBA00022741"/>
    </source>
</evidence>
<keyword evidence="1 5" id="KW-0677">Repeat</keyword>
<reference evidence="8 9" key="1">
    <citation type="journal article" date="2015" name="Nature">
        <title>rRNA introns, odd ribosomes, and small enigmatic genomes across a large radiation of phyla.</title>
        <authorList>
            <person name="Brown C.T."/>
            <person name="Hug L.A."/>
            <person name="Thomas B.C."/>
            <person name="Sharon I."/>
            <person name="Castelle C.J."/>
            <person name="Singh A."/>
            <person name="Wilkins M.J."/>
            <person name="Williams K.H."/>
            <person name="Banfield J.F."/>
        </authorList>
    </citation>
    <scope>NUCLEOTIDE SEQUENCE [LARGE SCALE GENOMIC DNA]</scope>
</reference>
<evidence type="ECO:0000313" key="9">
    <source>
        <dbReference type="Proteomes" id="UP000034705"/>
    </source>
</evidence>
<dbReference type="InterPro" id="IPR041546">
    <property type="entry name" value="ClpA/ClpB_AAA_lid"/>
</dbReference>
<dbReference type="Pfam" id="PF17871">
    <property type="entry name" value="AAA_lid_9"/>
    <property type="match status" value="1"/>
</dbReference>
<sequence length="888" mass="99826">MNVHAFTQTVPKGPQWSVVIQGVEYVWNESWDPASLAVRTQHAMIQKVIDCITWGIMIFVILAWLVPLVSILIHTGISRTLFQTNTGHFFEPSGIGFFLSFSGLIGCFFFYRLVSRKQIHTTLPHQDDPHSTCAVQEPKGKSFVSITSFFDQAAHKAIQDAFELAARFGHAQVEPIHLLIGTLSSQSVSVLFARWGVEFETIKDMLHRRLASRIPGTQAFFSSETERIVLRAFVNAYRQDRQQVSVLEFFAECYEADSFWKEVLFDCTIDETTFWNTVEWMRMTEKMRERYETFQRLALFKPTGPMNRAMTSMATPTLDAYATDLTQEAVQGSLPLLIGREQEMEDLLRVIEGGHQSVLLVGPDGVGKTAIILGLAQRMVEERVPKILQDKRLVSLSLPFLISGASPTQSQERLMQLLGEVARAGNIILVLEDLEYLQEAQENQALSSLLVDFLSRGFTFAIATTKPRAYTQTVETSDFSRVFQPLVVEEPDQTNAIHILESKMPFIEYEKNVVFTYEAVAKAVELTDRYLHESYLPKKAIEVSEEAALAILHQKGKEGFVTGEDVAAVVASKTGIPLTQVAAKEKDILIHLEEEMHKRMVGQEEAVHAVASALRRARTQLRSQNRPIATFLFLGPTGVGKTELVKTIAATYFGSEKRLVRFDMSEYQEKNSVDRLIGSPASGQGGLLTEAVRKQPYAIVLLDELEKAHPDMVNLFLQVFEDGRLTDASGRTIDFTNTIIVATSNAGTSYIQDAMRAGESLEQIKTRLLEEELRAMYRPEFLNRCDGIIVFRPLQKEEIRRIASLMISQVTARLEPKGIGFRVEDAMLDALVQKGFDPQFGARPLRRVIQEEVENAIADILLQGKVKRRDTIVLEEGGTIYIESAPTL</sequence>
<evidence type="ECO:0000256" key="4">
    <source>
        <dbReference type="ARBA" id="ARBA00023186"/>
    </source>
</evidence>
<feature type="domain" description="Clp R" evidence="7">
    <location>
        <begin position="146"/>
        <end position="286"/>
    </location>
</feature>
<dbReference type="FunFam" id="3.40.50.300:FF:000025">
    <property type="entry name" value="ATP-dependent Clp protease subunit"/>
    <property type="match status" value="1"/>
</dbReference>
<evidence type="ECO:0000256" key="1">
    <source>
        <dbReference type="ARBA" id="ARBA00022737"/>
    </source>
</evidence>
<dbReference type="SUPFAM" id="SSF52540">
    <property type="entry name" value="P-loop containing nucleoside triphosphate hydrolases"/>
    <property type="match status" value="2"/>
</dbReference>
<dbReference type="GO" id="GO:0034605">
    <property type="term" value="P:cellular response to heat"/>
    <property type="evidence" value="ECO:0007669"/>
    <property type="project" value="TreeGrafter"/>
</dbReference>
<dbReference type="PROSITE" id="PS00871">
    <property type="entry name" value="CLPAB_2"/>
    <property type="match status" value="1"/>
</dbReference>
<dbReference type="PATRIC" id="fig|1619001.3.peg.111"/>
<name>A0A0G1PN82_9BACT</name>
<dbReference type="Proteomes" id="UP000034705">
    <property type="component" value="Unassembled WGS sequence"/>
</dbReference>
<comment type="caution">
    <text evidence="8">The sequence shown here is derived from an EMBL/GenBank/DDBJ whole genome shotgun (WGS) entry which is preliminary data.</text>
</comment>
<evidence type="ECO:0000256" key="3">
    <source>
        <dbReference type="ARBA" id="ARBA00022840"/>
    </source>
</evidence>
<dbReference type="InterPro" id="IPR050130">
    <property type="entry name" value="ClpA_ClpB"/>
</dbReference>
<dbReference type="SMART" id="SM00382">
    <property type="entry name" value="AAA"/>
    <property type="match status" value="2"/>
</dbReference>
<dbReference type="PRINTS" id="PR00300">
    <property type="entry name" value="CLPPROTEASEA"/>
</dbReference>
<dbReference type="CDD" id="cd00009">
    <property type="entry name" value="AAA"/>
    <property type="match status" value="1"/>
</dbReference>
<dbReference type="InterPro" id="IPR028299">
    <property type="entry name" value="ClpA/B_CS2"/>
</dbReference>
<dbReference type="InterPro" id="IPR027417">
    <property type="entry name" value="P-loop_NTPase"/>
</dbReference>
<dbReference type="Gene3D" id="1.10.8.60">
    <property type="match status" value="2"/>
</dbReference>
<dbReference type="Gene3D" id="3.40.50.300">
    <property type="entry name" value="P-loop containing nucleotide triphosphate hydrolases"/>
    <property type="match status" value="2"/>
</dbReference>
<dbReference type="Gene3D" id="1.10.1780.10">
    <property type="entry name" value="Clp, N-terminal domain"/>
    <property type="match status" value="1"/>
</dbReference>
<dbReference type="GO" id="GO:0005524">
    <property type="term" value="F:ATP binding"/>
    <property type="evidence" value="ECO:0007669"/>
    <property type="project" value="UniProtKB-KW"/>
</dbReference>
<dbReference type="GO" id="GO:0016887">
    <property type="term" value="F:ATP hydrolysis activity"/>
    <property type="evidence" value="ECO:0007669"/>
    <property type="project" value="InterPro"/>
</dbReference>
<keyword evidence="2" id="KW-0547">Nucleotide-binding</keyword>
<dbReference type="GO" id="GO:0005737">
    <property type="term" value="C:cytoplasm"/>
    <property type="evidence" value="ECO:0007669"/>
    <property type="project" value="TreeGrafter"/>
</dbReference>
<feature type="transmembrane region" description="Helical" evidence="6">
    <location>
        <begin position="93"/>
        <end position="114"/>
    </location>
</feature>